<feature type="compositionally biased region" description="Acidic residues" evidence="13">
    <location>
        <begin position="1906"/>
        <end position="1918"/>
    </location>
</feature>
<keyword evidence="7" id="KW-0479">Metal-binding</keyword>
<dbReference type="SMART" id="SM00744">
    <property type="entry name" value="RINGv"/>
    <property type="match status" value="1"/>
</dbReference>
<sequence>MRRRSRLDSEIDCTKNHDENSRILIRERNEVLRWKSSVEIKTPNLFIPPQIATFIESLPFAKFAVSKEANRFALLSHSPDRKLELYSFDNHVPYAESEIEIPDDDFASYCMLHFTNSSLLLLATRSNCFIDVFDCYGYLCYTIPLECNENNFDLMGAVCCLQTVAIASSSDDPNKFYDHLYVLQYNGNFSIYKIGKLSGYFKVCSLNLNVGLCGSFYFLQSCNLILVSTHYKKADAKPIAGLSTFRLVDGPPHVEAIRVAKTQSTMTTILSRLPFSFGSYAYLCSMTVDQNEKTLYTISTSGDLFVFELPSARLAYSVPYISGSKPRQVEFVDEDEVCVLLSCGSIIRATKETLFNTMHEYTTDEKYSPRAEIQSPTIRQMFALENQGADTIMEEVSKQRTQFTVRLWLETIWSACIQLIRITVGDPASPLTKASRVEMLEFIFSHSPTITLQELFERTLNEKDYSRALSLASFYTTIDSDIVRKNQWKDACKTNLLTIEMIDDVLGQINDVEFRAAACWASNTSNRDVQQALITMGLDIGDLAPLESRIRILHLARLMDVLSEQEMFLELRERSLLEIAVYLAERVELRILEQLIEHNLSILSPFILSIVEFIPPSVSPEEYEIFLPTNGGPELQIVEKPSPFNRILNELAFDEEGELYVEQMNCGNGFDNRKIQKQSGQRNFVEWLRRRGEEIDEDCGLPDIVIQLYNIAQERGFDSVNIQSELQIWHLYQKHIDFCSSVTGSREKFLKMGPEALVQQYTKLSDGEVSQCLDHIIELIAWKMGPNEMDPAGTTRNLLSPLLFHLLPSGARTLLKLHELRPDLANQELTIACLKETQKTGEDLLEMLKELNFDRRYQLCLSHLLRYNVKPTFSTVFDAFNDRMAALGIFLKFVSSGSARCKTETEWEELRDSVLYLQETVFPNLDQQDALEILVREYLACDEIYSKPDSLLLFLALSPSKDTPTNKLSFSKSIQTVLEKCEEFLQNSTGRNDQLLSKARFLATAVSPKSKDATSFLKKLEVVDLALDLGYSKMPVSIQYIEPNMLLEEVVSIERNYKLGKKVARLAVVLAVDTPVATALSLCALEALERDDIDVVQKYLAEIMAKARGIEKVYQLCIQLIKMPVLQELRDDIYACALLNAPGDELEKTLELITQQQETTSTSFLNEKNVEISSDLILDPMYSEVAHYIPSKKAEKFEKDLFEETKRGKVMSNECALLMAKMSSSHALGLALLMHNAKSNPWTSNDFLLNYEEAINFHYQNLTDKIVEVIPPKKLISLRVTKDETCSALDRLTIYGCDRERFIEDIHYRKETIVGLAMTEDELIFKDALDLAKDFSVNPYDVHFASLENAITSLSPSVASKLIKERGHIAVLHKKIEEFQEDMRTAVFRLVATNDAFRLYLSVFGDQSSERKAIPALKKLAEFSEKHHLSLNLKRAFNEVTYLAQILTNFSDSELNNLAPLLKPLPKGPDAIESLVRFLVEGTELRPPVNVITLWTLLDGNSEAFLDLIAIKSRDEEIAYLKAVPPSLPEKLDELIKKRLTELNADEQQQQQEQDPHQSITDHFSFQTFTENLGLTSRMDVANGLETTGHKEEHVKIGENGENGENEPGTSNDGKTSAEDVRQAANNDEDDDQEHHMCRVCRNDEGHLYYPCLCTGSIKFVHQECLVEWLKYSKKEVCELCNYKYSFQPIYRSDMPKVLPIVEIVKGIMGSVGRIVKTWLLYTIVLLAWVGIVPLTAARIYQAVFSANIHNIIALPLHIFNTENVLADCVKGIFLLAIFVCTFVSLVWLREQIIHGGPQEWLQLDVHMDNGEDGDVQRRRRERRERRVAAREQQGQQEQHEQHEEQEQVAHDQQEHASVEQAPLREELPEEQVDFLPSEEQILFQNPEQETTDGNESTESISTSDNESDEDEEEDDTNSNEGDAHVEEGQPGAEADPGPAAEEGWRDWDRLGDELTWQRLIGLDGSFVFIEHVFWVIALNTLFTVLFAFSPFKLGSWILLATGIRAKITFFPSLASILTGYLAISVIVFFVHGICGALRFKGLYRLLGIVYLVLKVFLLVLVEIAAFPILCGWWMDLCSLVLFQATLSSRINSFAASPTSSLFIHWMIGMIYVFYSASFVLLLREVLRPGVLWFMRNLNDPEFNPIMEMIELPVSRHLRRLVASTSLFFMAILLVIYVPLRIIQNITPQILPYNLSLTAETPLSELSLELLILQIVLPALLEQTSARVVLKKFVRAWCVVVGRVLNLDQYLLSENHPPQQQRPPPPPEQQQHGPDERNLIDELADLGEDPAEVERQREVEREERIAEQNAQAQINPQIDIGDDDGLMGNGGLAAEHQALLLLREPMIYEPYQRPSVFPLRIIALLVALSVSATFISTLCFIIPVLIGRFFIYTVAATKNVHELYTISSGLYICWLFAKFSATCIEWFNRGRAQLSARFHSTLRWVGRMLLVLFPALFVIPYLIGLSFQLVVVAPLRVGLDQTPIYFPWQEWAMGVLHMKIFVAAVMMGPEWWMRAAFEQIYQQGVPALDVRFIYREVLIPVIVVLSMQIAAPYALGHLLNTLLGASPDEAVVVLRFSYPFCLSVIGVAVFVVWQIHKLGALAQHIRNEKYLVGTQLVNYERRTEEKAAESTASGMDLI</sequence>
<evidence type="ECO:0000256" key="1">
    <source>
        <dbReference type="ARBA" id="ARBA00000900"/>
    </source>
</evidence>
<keyword evidence="16" id="KW-1185">Reference proteome</keyword>
<accession>A0AAF3EGD2</accession>
<dbReference type="PANTHER" id="PTHR13145">
    <property type="entry name" value="SSM4 PROTEIN"/>
    <property type="match status" value="1"/>
</dbReference>
<dbReference type="GO" id="GO:0008270">
    <property type="term" value="F:zinc ion binding"/>
    <property type="evidence" value="ECO:0007669"/>
    <property type="project" value="UniProtKB-KW"/>
</dbReference>
<feature type="region of interest" description="Disordered" evidence="13">
    <location>
        <begin position="1812"/>
        <end position="1859"/>
    </location>
</feature>
<feature type="transmembrane region" description="Helical" evidence="14">
    <location>
        <begin position="1719"/>
        <end position="1736"/>
    </location>
</feature>
<feature type="transmembrane region" description="Helical" evidence="14">
    <location>
        <begin position="2046"/>
        <end position="2075"/>
    </location>
</feature>
<feature type="transmembrane region" description="Helical" evidence="14">
    <location>
        <begin position="2576"/>
        <end position="2596"/>
    </location>
</feature>
<feature type="transmembrane region" description="Helical" evidence="14">
    <location>
        <begin position="2403"/>
        <end position="2427"/>
    </location>
</feature>
<comment type="subcellular location">
    <subcellularLocation>
        <location evidence="2">Membrane</location>
        <topology evidence="2">Multi-pass membrane protein</topology>
    </subcellularLocation>
</comment>
<comment type="catalytic activity">
    <reaction evidence="1">
        <text>S-ubiquitinyl-[E2 ubiquitin-conjugating enzyme]-L-cysteine + [acceptor protein]-L-lysine = [E2 ubiquitin-conjugating enzyme]-L-cysteine + N(6)-ubiquitinyl-[acceptor protein]-L-lysine.</text>
        <dbReference type="EC" id="2.3.2.27"/>
    </reaction>
</comment>
<evidence type="ECO:0000256" key="3">
    <source>
        <dbReference type="ARBA" id="ARBA00004906"/>
    </source>
</evidence>
<feature type="transmembrane region" description="Helical" evidence="14">
    <location>
        <begin position="2533"/>
        <end position="2556"/>
    </location>
</feature>
<dbReference type="CDD" id="cd16702">
    <property type="entry name" value="RING_CH-C4HC3_MARCH6"/>
    <property type="match status" value="1"/>
</dbReference>
<feature type="region of interest" description="Disordered" evidence="13">
    <location>
        <begin position="1885"/>
        <end position="1945"/>
    </location>
</feature>
<evidence type="ECO:0000256" key="5">
    <source>
        <dbReference type="ARBA" id="ARBA00022679"/>
    </source>
</evidence>
<feature type="transmembrane region" description="Helical" evidence="14">
    <location>
        <begin position="2103"/>
        <end position="2123"/>
    </location>
</feature>
<keyword evidence="11 14" id="KW-1133">Transmembrane helix</keyword>
<feature type="domain" description="RING-CH-type" evidence="15">
    <location>
        <begin position="1630"/>
        <end position="1688"/>
    </location>
</feature>
<protein>
    <recommendedName>
        <fullName evidence="4">RING-type E3 ubiquitin transferase</fullName>
        <ecNumber evidence="4">2.3.2.27</ecNumber>
    </recommendedName>
</protein>
<evidence type="ECO:0000256" key="12">
    <source>
        <dbReference type="ARBA" id="ARBA00023136"/>
    </source>
</evidence>
<keyword evidence="9" id="KW-0833">Ubl conjugation pathway</keyword>
<dbReference type="EC" id="2.3.2.27" evidence="4"/>
<dbReference type="Gene3D" id="3.30.40.10">
    <property type="entry name" value="Zinc/RING finger domain, C3HC4 (zinc finger)"/>
    <property type="match status" value="1"/>
</dbReference>
<comment type="pathway">
    <text evidence="3">Protein modification; protein ubiquitination.</text>
</comment>
<feature type="region of interest" description="Disordered" evidence="13">
    <location>
        <begin position="2254"/>
        <end position="2274"/>
    </location>
</feature>
<proteinExistence type="predicted"/>
<feature type="transmembrane region" description="Helical" evidence="14">
    <location>
        <begin position="2010"/>
        <end position="2034"/>
    </location>
</feature>
<evidence type="ECO:0000313" key="16">
    <source>
        <dbReference type="Proteomes" id="UP000887575"/>
    </source>
</evidence>
<evidence type="ECO:0000256" key="13">
    <source>
        <dbReference type="SAM" id="MobiDB-lite"/>
    </source>
</evidence>
<dbReference type="SUPFAM" id="SSF57850">
    <property type="entry name" value="RING/U-box"/>
    <property type="match status" value="1"/>
</dbReference>
<dbReference type="PROSITE" id="PS51292">
    <property type="entry name" value="ZF_RING_CH"/>
    <property type="match status" value="1"/>
</dbReference>
<evidence type="ECO:0000256" key="11">
    <source>
        <dbReference type="ARBA" id="ARBA00022989"/>
    </source>
</evidence>
<dbReference type="InterPro" id="IPR013083">
    <property type="entry name" value="Znf_RING/FYVE/PHD"/>
</dbReference>
<dbReference type="Pfam" id="PF12906">
    <property type="entry name" value="RINGv"/>
    <property type="match status" value="1"/>
</dbReference>
<feature type="compositionally biased region" description="Basic and acidic residues" evidence="13">
    <location>
        <begin position="1588"/>
        <end position="1599"/>
    </location>
</feature>
<feature type="region of interest" description="Disordered" evidence="13">
    <location>
        <begin position="1587"/>
        <end position="1635"/>
    </location>
</feature>
<reference evidence="17" key="1">
    <citation type="submission" date="2024-02" db="UniProtKB">
        <authorList>
            <consortium name="WormBaseParasite"/>
        </authorList>
    </citation>
    <scope>IDENTIFICATION</scope>
</reference>
<organism evidence="16 17">
    <name type="scientific">Mesorhabditis belari</name>
    <dbReference type="NCBI Taxonomy" id="2138241"/>
    <lineage>
        <taxon>Eukaryota</taxon>
        <taxon>Metazoa</taxon>
        <taxon>Ecdysozoa</taxon>
        <taxon>Nematoda</taxon>
        <taxon>Chromadorea</taxon>
        <taxon>Rhabditida</taxon>
        <taxon>Rhabditina</taxon>
        <taxon>Rhabditomorpha</taxon>
        <taxon>Rhabditoidea</taxon>
        <taxon>Rhabditidae</taxon>
        <taxon>Mesorhabditinae</taxon>
        <taxon>Mesorhabditis</taxon>
    </lineage>
</organism>
<evidence type="ECO:0000256" key="7">
    <source>
        <dbReference type="ARBA" id="ARBA00022723"/>
    </source>
</evidence>
<feature type="transmembrane region" description="Helical" evidence="14">
    <location>
        <begin position="1743"/>
        <end position="1760"/>
    </location>
</feature>
<evidence type="ECO:0000256" key="6">
    <source>
        <dbReference type="ARBA" id="ARBA00022692"/>
    </source>
</evidence>
<dbReference type="Proteomes" id="UP000887575">
    <property type="component" value="Unassembled WGS sequence"/>
</dbReference>
<dbReference type="WBParaSite" id="MBELARI_LOCUS12906">
    <property type="protein sequence ID" value="MBELARI_LOCUS12906"/>
    <property type="gene ID" value="MBELARI_LOCUS12906"/>
</dbReference>
<keyword evidence="8" id="KW-0863">Zinc-finger</keyword>
<evidence type="ECO:0000256" key="14">
    <source>
        <dbReference type="SAM" id="Phobius"/>
    </source>
</evidence>
<dbReference type="InterPro" id="IPR011016">
    <property type="entry name" value="Znf_RING-CH"/>
</dbReference>
<dbReference type="GO" id="GO:0005789">
    <property type="term" value="C:endoplasmic reticulum membrane"/>
    <property type="evidence" value="ECO:0007669"/>
    <property type="project" value="TreeGrafter"/>
</dbReference>
<evidence type="ECO:0000256" key="9">
    <source>
        <dbReference type="ARBA" id="ARBA00022786"/>
    </source>
</evidence>
<dbReference type="Pfam" id="PF23113">
    <property type="entry name" value="MARCHF6_C"/>
    <property type="match status" value="1"/>
</dbReference>
<keyword evidence="6 14" id="KW-0812">Transmembrane</keyword>
<dbReference type="PANTHER" id="PTHR13145:SF0">
    <property type="entry name" value="E3 UBIQUITIN-PROTEIN LIGASE MARCHF6"/>
    <property type="match status" value="1"/>
</dbReference>
<dbReference type="InterPro" id="IPR056521">
    <property type="entry name" value="MARCHF6-like_C"/>
</dbReference>
<feature type="compositionally biased region" description="Low complexity" evidence="13">
    <location>
        <begin position="1895"/>
        <end position="1905"/>
    </location>
</feature>
<feature type="transmembrane region" description="Helical" evidence="14">
    <location>
        <begin position="2448"/>
        <end position="2471"/>
    </location>
</feature>
<evidence type="ECO:0000256" key="2">
    <source>
        <dbReference type="ARBA" id="ARBA00004141"/>
    </source>
</evidence>
<keyword evidence="12 14" id="KW-0472">Membrane</keyword>
<dbReference type="GO" id="GO:0061630">
    <property type="term" value="F:ubiquitin protein ligase activity"/>
    <property type="evidence" value="ECO:0007669"/>
    <property type="project" value="UniProtKB-EC"/>
</dbReference>
<feature type="compositionally biased region" description="Low complexity" evidence="13">
    <location>
        <begin position="1929"/>
        <end position="1942"/>
    </location>
</feature>
<evidence type="ECO:0000256" key="4">
    <source>
        <dbReference type="ARBA" id="ARBA00012483"/>
    </source>
</evidence>
<keyword evidence="10" id="KW-0862">Zinc</keyword>
<feature type="transmembrane region" description="Helical" evidence="14">
    <location>
        <begin position="2161"/>
        <end position="2183"/>
    </location>
</feature>
<feature type="transmembrane region" description="Helical" evidence="14">
    <location>
        <begin position="2491"/>
        <end position="2512"/>
    </location>
</feature>
<evidence type="ECO:0000313" key="17">
    <source>
        <dbReference type="WBParaSite" id="MBELARI_LOCUS12906"/>
    </source>
</evidence>
<evidence type="ECO:0000256" key="10">
    <source>
        <dbReference type="ARBA" id="ARBA00022833"/>
    </source>
</evidence>
<evidence type="ECO:0000256" key="8">
    <source>
        <dbReference type="ARBA" id="ARBA00022771"/>
    </source>
</evidence>
<feature type="transmembrane region" description="Helical" evidence="14">
    <location>
        <begin position="1967"/>
        <end position="1990"/>
    </location>
</feature>
<feature type="compositionally biased region" description="Basic and acidic residues" evidence="13">
    <location>
        <begin position="1838"/>
        <end position="1859"/>
    </location>
</feature>
<feature type="compositionally biased region" description="Polar residues" evidence="13">
    <location>
        <begin position="1885"/>
        <end position="1894"/>
    </location>
</feature>
<keyword evidence="5" id="KW-0808">Transferase</keyword>
<feature type="transmembrane region" description="Helical" evidence="14">
    <location>
        <begin position="1772"/>
        <end position="1789"/>
    </location>
</feature>
<dbReference type="GO" id="GO:0036503">
    <property type="term" value="P:ERAD pathway"/>
    <property type="evidence" value="ECO:0007669"/>
    <property type="project" value="TreeGrafter"/>
</dbReference>
<feature type="transmembrane region" description="Helical" evidence="14">
    <location>
        <begin position="2361"/>
        <end position="2391"/>
    </location>
</feature>
<name>A0AAF3EGD2_9BILA</name>
<evidence type="ECO:0000259" key="15">
    <source>
        <dbReference type="PROSITE" id="PS51292"/>
    </source>
</evidence>